<feature type="region of interest" description="Disordered" evidence="1">
    <location>
        <begin position="1"/>
        <end position="20"/>
    </location>
</feature>
<reference evidence="2 3" key="3">
    <citation type="journal article" date="2010" name="BMC Genomics">
        <title>Transcriptome sequencing and comparative analysis of cucumber flowers with different sex types.</title>
        <authorList>
            <person name="Guo S."/>
            <person name="Zheng Y."/>
            <person name="Joung J.G."/>
            <person name="Liu S."/>
            <person name="Zhang Z."/>
            <person name="Crasta O.R."/>
            <person name="Sobral B.W."/>
            <person name="Xu Y."/>
            <person name="Huang S."/>
            <person name="Fei Z."/>
        </authorList>
    </citation>
    <scope>NUCLEOTIDE SEQUENCE [LARGE SCALE GENOMIC DNA]</scope>
    <source>
        <strain evidence="3">cv. 9930</strain>
    </source>
</reference>
<evidence type="ECO:0000313" key="3">
    <source>
        <dbReference type="Proteomes" id="UP000029981"/>
    </source>
</evidence>
<evidence type="ECO:0000313" key="2">
    <source>
        <dbReference type="EMBL" id="KGN54762.1"/>
    </source>
</evidence>
<sequence>MRDYMYPSETSSGRQSPYGCVGSFTKTSKPRWLRHLSKGEPLPHDEHELDYRRLEIRKAS</sequence>
<name>A0A0A0L2C4_CUCSA</name>
<protein>
    <submittedName>
        <fullName evidence="2">Uncharacterized protein</fullName>
    </submittedName>
</protein>
<reference evidence="2 3" key="4">
    <citation type="journal article" date="2011" name="BMC Genomics">
        <title>RNA-Seq improves annotation of protein-coding genes in the cucumber genome.</title>
        <authorList>
            <person name="Li Z."/>
            <person name="Zhang Z."/>
            <person name="Yan P."/>
            <person name="Huang S."/>
            <person name="Fei Z."/>
            <person name="Lin K."/>
        </authorList>
    </citation>
    <scope>NUCLEOTIDE SEQUENCE [LARGE SCALE GENOMIC DNA]</scope>
    <source>
        <strain evidence="3">cv. 9930</strain>
    </source>
</reference>
<proteinExistence type="predicted"/>
<dbReference type="AlphaFoldDB" id="A0A0A0L2C4"/>
<gene>
    <name evidence="2" type="ORF">Csa_4G456180</name>
</gene>
<dbReference type="EMBL" id="CM002925">
    <property type="protein sequence ID" value="KGN54762.1"/>
    <property type="molecule type" value="Genomic_DNA"/>
</dbReference>
<accession>A0A0A0L2C4</accession>
<reference evidence="2 3" key="1">
    <citation type="journal article" date="2009" name="Nat. Genet.">
        <title>The genome of the cucumber, Cucumis sativus L.</title>
        <authorList>
            <person name="Huang S."/>
            <person name="Li R."/>
            <person name="Zhang Z."/>
            <person name="Li L."/>
            <person name="Gu X."/>
            <person name="Fan W."/>
            <person name="Lucas W.J."/>
            <person name="Wang X."/>
            <person name="Xie B."/>
            <person name="Ni P."/>
            <person name="Ren Y."/>
            <person name="Zhu H."/>
            <person name="Li J."/>
            <person name="Lin K."/>
            <person name="Jin W."/>
            <person name="Fei Z."/>
            <person name="Li G."/>
            <person name="Staub J."/>
            <person name="Kilian A."/>
            <person name="van der Vossen E.A."/>
            <person name="Wu Y."/>
            <person name="Guo J."/>
            <person name="He J."/>
            <person name="Jia Z."/>
            <person name="Ren Y."/>
            <person name="Tian G."/>
            <person name="Lu Y."/>
            <person name="Ruan J."/>
            <person name="Qian W."/>
            <person name="Wang M."/>
            <person name="Huang Q."/>
            <person name="Li B."/>
            <person name="Xuan Z."/>
            <person name="Cao J."/>
            <person name="Asan"/>
            <person name="Wu Z."/>
            <person name="Zhang J."/>
            <person name="Cai Q."/>
            <person name="Bai Y."/>
            <person name="Zhao B."/>
            <person name="Han Y."/>
            <person name="Li Y."/>
            <person name="Li X."/>
            <person name="Wang S."/>
            <person name="Shi Q."/>
            <person name="Liu S."/>
            <person name="Cho W.K."/>
            <person name="Kim J.Y."/>
            <person name="Xu Y."/>
            <person name="Heller-Uszynska K."/>
            <person name="Miao H."/>
            <person name="Cheng Z."/>
            <person name="Zhang S."/>
            <person name="Wu J."/>
            <person name="Yang Y."/>
            <person name="Kang H."/>
            <person name="Li M."/>
            <person name="Liang H."/>
            <person name="Ren X."/>
            <person name="Shi Z."/>
            <person name="Wen M."/>
            <person name="Jian M."/>
            <person name="Yang H."/>
            <person name="Zhang G."/>
            <person name="Yang Z."/>
            <person name="Chen R."/>
            <person name="Liu S."/>
            <person name="Li J."/>
            <person name="Ma L."/>
            <person name="Liu H."/>
            <person name="Zhou Y."/>
            <person name="Zhao J."/>
            <person name="Fang X."/>
            <person name="Li G."/>
            <person name="Fang L."/>
            <person name="Li Y."/>
            <person name="Liu D."/>
            <person name="Zheng H."/>
            <person name="Zhang Y."/>
            <person name="Qin N."/>
            <person name="Li Z."/>
            <person name="Yang G."/>
            <person name="Yang S."/>
            <person name="Bolund L."/>
            <person name="Kristiansen K."/>
            <person name="Zheng H."/>
            <person name="Li S."/>
            <person name="Zhang X."/>
            <person name="Yang H."/>
            <person name="Wang J."/>
            <person name="Sun R."/>
            <person name="Zhang B."/>
            <person name="Jiang S."/>
            <person name="Wang J."/>
            <person name="Du Y."/>
            <person name="Li S."/>
        </authorList>
    </citation>
    <scope>NUCLEOTIDE SEQUENCE [LARGE SCALE GENOMIC DNA]</scope>
    <source>
        <strain evidence="3">cv. 9930</strain>
    </source>
</reference>
<reference evidence="2 3" key="2">
    <citation type="journal article" date="2009" name="PLoS ONE">
        <title>An integrated genetic and cytogenetic map of the cucumber genome.</title>
        <authorList>
            <person name="Ren Y."/>
            <person name="Zhang Z."/>
            <person name="Liu J."/>
            <person name="Staub J.E."/>
            <person name="Han Y."/>
            <person name="Cheng Z."/>
            <person name="Li X."/>
            <person name="Lu J."/>
            <person name="Miao H."/>
            <person name="Kang H."/>
            <person name="Xie B."/>
            <person name="Gu X."/>
            <person name="Wang X."/>
            <person name="Du Y."/>
            <person name="Jin W."/>
            <person name="Huang S."/>
        </authorList>
    </citation>
    <scope>NUCLEOTIDE SEQUENCE [LARGE SCALE GENOMIC DNA]</scope>
    <source>
        <strain evidence="3">cv. 9930</strain>
    </source>
</reference>
<dbReference type="Proteomes" id="UP000029981">
    <property type="component" value="Chromosome 4"/>
</dbReference>
<evidence type="ECO:0000256" key="1">
    <source>
        <dbReference type="SAM" id="MobiDB-lite"/>
    </source>
</evidence>
<dbReference type="Gramene" id="KGN54762">
    <property type="protein sequence ID" value="KGN54762"/>
    <property type="gene ID" value="Csa_4G456180"/>
</dbReference>
<keyword evidence="3" id="KW-1185">Reference proteome</keyword>
<organism evidence="2 3">
    <name type="scientific">Cucumis sativus</name>
    <name type="common">Cucumber</name>
    <dbReference type="NCBI Taxonomy" id="3659"/>
    <lineage>
        <taxon>Eukaryota</taxon>
        <taxon>Viridiplantae</taxon>
        <taxon>Streptophyta</taxon>
        <taxon>Embryophyta</taxon>
        <taxon>Tracheophyta</taxon>
        <taxon>Spermatophyta</taxon>
        <taxon>Magnoliopsida</taxon>
        <taxon>eudicotyledons</taxon>
        <taxon>Gunneridae</taxon>
        <taxon>Pentapetalae</taxon>
        <taxon>rosids</taxon>
        <taxon>fabids</taxon>
        <taxon>Cucurbitales</taxon>
        <taxon>Cucurbitaceae</taxon>
        <taxon>Benincaseae</taxon>
        <taxon>Cucumis</taxon>
    </lineage>
</organism>